<evidence type="ECO:0000256" key="1">
    <source>
        <dbReference type="ARBA" id="ARBA00022737"/>
    </source>
</evidence>
<protein>
    <recommendedName>
        <fullName evidence="5">Fe2OG dioxygenase domain-containing protein</fullName>
    </recommendedName>
</protein>
<dbReference type="Gene3D" id="1.25.40.10">
    <property type="entry name" value="Tetratricopeptide repeat domain"/>
    <property type="match status" value="2"/>
</dbReference>
<dbReference type="PANTHER" id="PTHR44858">
    <property type="entry name" value="TETRATRICOPEPTIDE REPEAT PROTEIN 6"/>
    <property type="match status" value="1"/>
</dbReference>
<keyword evidence="4" id="KW-0732">Signal</keyword>
<keyword evidence="2 3" id="KW-0802">TPR repeat</keyword>
<feature type="signal peptide" evidence="4">
    <location>
        <begin position="1"/>
        <end position="21"/>
    </location>
</feature>
<keyword evidence="7" id="KW-1185">Reference proteome</keyword>
<name>A0A448Z0K6_9STRA</name>
<dbReference type="AlphaFoldDB" id="A0A448Z0K6"/>
<gene>
    <name evidence="6" type="ORF">PSNMU_V1.4_AUG-EV-PASAV3_0023120</name>
</gene>
<dbReference type="Pfam" id="PF13181">
    <property type="entry name" value="TPR_8"/>
    <property type="match status" value="1"/>
</dbReference>
<evidence type="ECO:0000313" key="6">
    <source>
        <dbReference type="EMBL" id="VEU35571.1"/>
    </source>
</evidence>
<feature type="repeat" description="TPR" evidence="3">
    <location>
        <begin position="358"/>
        <end position="391"/>
    </location>
</feature>
<feature type="domain" description="Fe2OG dioxygenase" evidence="5">
    <location>
        <begin position="190"/>
        <end position="285"/>
    </location>
</feature>
<dbReference type="InterPro" id="IPR011990">
    <property type="entry name" value="TPR-like_helical_dom_sf"/>
</dbReference>
<dbReference type="Proteomes" id="UP000291116">
    <property type="component" value="Unassembled WGS sequence"/>
</dbReference>
<dbReference type="InterPro" id="IPR050498">
    <property type="entry name" value="Ycf3"/>
</dbReference>
<dbReference type="InterPro" id="IPR005123">
    <property type="entry name" value="Oxoglu/Fe-dep_dioxygenase_dom"/>
</dbReference>
<dbReference type="PROSITE" id="PS51471">
    <property type="entry name" value="FE2OG_OXY"/>
    <property type="match status" value="1"/>
</dbReference>
<dbReference type="SUPFAM" id="SSF48452">
    <property type="entry name" value="TPR-like"/>
    <property type="match status" value="1"/>
</dbReference>
<organism evidence="6 7">
    <name type="scientific">Pseudo-nitzschia multistriata</name>
    <dbReference type="NCBI Taxonomy" id="183589"/>
    <lineage>
        <taxon>Eukaryota</taxon>
        <taxon>Sar</taxon>
        <taxon>Stramenopiles</taxon>
        <taxon>Ochrophyta</taxon>
        <taxon>Bacillariophyta</taxon>
        <taxon>Bacillariophyceae</taxon>
        <taxon>Bacillariophycidae</taxon>
        <taxon>Bacillariales</taxon>
        <taxon>Bacillariaceae</taxon>
        <taxon>Pseudo-nitzschia</taxon>
    </lineage>
</organism>
<accession>A0A448Z0K6</accession>
<dbReference type="OrthoDB" id="69177at2759"/>
<reference evidence="6 7" key="1">
    <citation type="submission" date="2019-01" db="EMBL/GenBank/DDBJ databases">
        <authorList>
            <person name="Ferrante I. M."/>
        </authorList>
    </citation>
    <scope>NUCLEOTIDE SEQUENCE [LARGE SCALE GENOMIC DNA]</scope>
    <source>
        <strain evidence="6 7">B856</strain>
    </source>
</reference>
<evidence type="ECO:0000313" key="7">
    <source>
        <dbReference type="Proteomes" id="UP000291116"/>
    </source>
</evidence>
<dbReference type="EMBL" id="CAACVS010000062">
    <property type="protein sequence ID" value="VEU35571.1"/>
    <property type="molecule type" value="Genomic_DNA"/>
</dbReference>
<dbReference type="Pfam" id="PF13176">
    <property type="entry name" value="TPR_7"/>
    <property type="match status" value="1"/>
</dbReference>
<dbReference type="Pfam" id="PF14559">
    <property type="entry name" value="TPR_19"/>
    <property type="match status" value="1"/>
</dbReference>
<keyword evidence="1" id="KW-0677">Repeat</keyword>
<dbReference type="PROSITE" id="PS50005">
    <property type="entry name" value="TPR"/>
    <property type="match status" value="1"/>
</dbReference>
<sequence>MVAFCFRAFLITTGAISLASAVKRPDWLSHVDKVKLQEYMGVATERHNEAIRTALQTYEVDQPTTLTEEEQAKETELRENLKLNEYRIKAPGRLPDFHDELGESPVFVTNSETPLFSKEECNDVVGMADAYFDSKDEMAKMPSGQYYIQGFWIKDVPDVKKWFVEKCRSRMFPLLKKQFPDFVDDIEDLVVDSAYLFKYKPEPGLRTEIHTDGGCLSFTFALNPKSEYEGGGTWVEGLTSDEDPDMGETIEMDMGHCTIRPGGVRHCGNPLKSGTRYIIGGFCMNKKRVEHVRQLVNNCPQRTSAKTTREALECAIALNPEFEGPYTPLAQIYENDGTPEKAKQVMEDCLRLANPKSTASSYYLGTFKYKEGDYKEAMRYMKNCLEIDPNDGDALGTLSHCYAQLKDVEKEKETLQKIIEAPGVANPVLSQAYCNLGIMHAGEGEELLYYAKSLEAEPSSLPAMHNLGNALARREQWDRAVGVFRRVVKDLAKTNEEKYTYLKMLYQVSTAKLRADATAKDQADLMSQLAATMGQENLDQLVAFQKTMR</sequence>
<evidence type="ECO:0000256" key="4">
    <source>
        <dbReference type="SAM" id="SignalP"/>
    </source>
</evidence>
<evidence type="ECO:0000256" key="2">
    <source>
        <dbReference type="ARBA" id="ARBA00022803"/>
    </source>
</evidence>
<evidence type="ECO:0000259" key="5">
    <source>
        <dbReference type="PROSITE" id="PS51471"/>
    </source>
</evidence>
<evidence type="ECO:0000256" key="3">
    <source>
        <dbReference type="PROSITE-ProRule" id="PRU00339"/>
    </source>
</evidence>
<feature type="chain" id="PRO_5019507369" description="Fe2OG dioxygenase domain-containing protein" evidence="4">
    <location>
        <begin position="22"/>
        <end position="549"/>
    </location>
</feature>
<proteinExistence type="predicted"/>
<dbReference type="SMART" id="SM00028">
    <property type="entry name" value="TPR"/>
    <property type="match status" value="4"/>
</dbReference>
<dbReference type="InterPro" id="IPR019734">
    <property type="entry name" value="TPR_rpt"/>
</dbReference>
<dbReference type="PANTHER" id="PTHR44858:SF1">
    <property type="entry name" value="UDP-N-ACETYLGLUCOSAMINE--PEPTIDE N-ACETYLGLUCOSAMINYLTRANSFERASE SPINDLY-RELATED"/>
    <property type="match status" value="1"/>
</dbReference>
<dbReference type="Gene3D" id="2.60.120.620">
    <property type="entry name" value="q2cbj1_9rhob like domain"/>
    <property type="match status" value="1"/>
</dbReference>